<reference evidence="2 3" key="1">
    <citation type="submission" date="2024-12" db="EMBL/GenBank/DDBJ databases">
        <authorList>
            <person name="Lee Y."/>
        </authorList>
    </citation>
    <scope>NUCLEOTIDE SEQUENCE [LARGE SCALE GENOMIC DNA]</scope>
    <source>
        <strain evidence="2 3">03SUJ4</strain>
    </source>
</reference>
<evidence type="ECO:0000313" key="3">
    <source>
        <dbReference type="Proteomes" id="UP001634747"/>
    </source>
</evidence>
<evidence type="ECO:0000256" key="1">
    <source>
        <dbReference type="SAM" id="SignalP"/>
    </source>
</evidence>
<feature type="chain" id="PRO_5046088986" evidence="1">
    <location>
        <begin position="17"/>
        <end position="60"/>
    </location>
</feature>
<name>A0ABW9KLY0_9BACT</name>
<evidence type="ECO:0000313" key="2">
    <source>
        <dbReference type="EMBL" id="MFN2976786.1"/>
    </source>
</evidence>
<protein>
    <submittedName>
        <fullName evidence="2">Uncharacterized protein</fullName>
    </submittedName>
</protein>
<comment type="caution">
    <text evidence="2">The sequence shown here is derived from an EMBL/GenBank/DDBJ whole genome shotgun (WGS) entry which is preliminary data.</text>
</comment>
<feature type="signal peptide" evidence="1">
    <location>
        <begin position="1"/>
        <end position="16"/>
    </location>
</feature>
<dbReference type="Proteomes" id="UP001634747">
    <property type="component" value="Unassembled WGS sequence"/>
</dbReference>
<keyword evidence="1" id="KW-0732">Signal</keyword>
<dbReference type="EMBL" id="JBJYXY010000001">
    <property type="protein sequence ID" value="MFN2976786.1"/>
    <property type="molecule type" value="Genomic_DNA"/>
</dbReference>
<keyword evidence="3" id="KW-1185">Reference proteome</keyword>
<organism evidence="2 3">
    <name type="scientific">Terriglobus aquaticus</name>
    <dbReference type="NCBI Taxonomy" id="940139"/>
    <lineage>
        <taxon>Bacteria</taxon>
        <taxon>Pseudomonadati</taxon>
        <taxon>Acidobacteriota</taxon>
        <taxon>Terriglobia</taxon>
        <taxon>Terriglobales</taxon>
        <taxon>Acidobacteriaceae</taxon>
        <taxon>Terriglobus</taxon>
    </lineage>
</organism>
<dbReference type="RefSeq" id="WP_263415027.1">
    <property type="nucleotide sequence ID" value="NZ_BAABBH010000001.1"/>
</dbReference>
<proteinExistence type="predicted"/>
<accession>A0ABW9KLY0</accession>
<sequence>MKRLFFWVTLASGVTAAVLMARRGESFGNIAKKAISNPFGALGNEVKSALTGSNTKALEA</sequence>
<gene>
    <name evidence="2" type="ORF">ACK2TP_13535</name>
</gene>